<dbReference type="InterPro" id="IPR000160">
    <property type="entry name" value="GGDEF_dom"/>
</dbReference>
<dbReference type="Gene3D" id="3.30.450.20">
    <property type="entry name" value="PAS domain"/>
    <property type="match status" value="1"/>
</dbReference>
<dbReference type="CDD" id="cd01948">
    <property type="entry name" value="EAL"/>
    <property type="match status" value="1"/>
</dbReference>
<reference evidence="4 5" key="1">
    <citation type="submission" date="2014-04" db="EMBL/GenBank/DDBJ databases">
        <title>Draft genome sequence of Hydrogenovibrio marinus MH-110, a model organism for aerobic H2 metabolism.</title>
        <authorList>
            <person name="Cha H.J."/>
            <person name="Jo B.H."/>
            <person name="Hwang B.H."/>
        </authorList>
    </citation>
    <scope>NUCLEOTIDE SEQUENCE [LARGE SCALE GENOMIC DNA]</scope>
    <source>
        <strain evidence="4 5">MH-110</strain>
    </source>
</reference>
<dbReference type="Proteomes" id="UP000027341">
    <property type="component" value="Unassembled WGS sequence"/>
</dbReference>
<evidence type="ECO:0000259" key="2">
    <source>
        <dbReference type="PROSITE" id="PS50883"/>
    </source>
</evidence>
<dbReference type="Gene3D" id="3.30.70.270">
    <property type="match status" value="1"/>
</dbReference>
<dbReference type="InterPro" id="IPR043128">
    <property type="entry name" value="Rev_trsase/Diguanyl_cyclase"/>
</dbReference>
<dbReference type="CDD" id="cd01949">
    <property type="entry name" value="GGDEF"/>
    <property type="match status" value="1"/>
</dbReference>
<dbReference type="InterPro" id="IPR000700">
    <property type="entry name" value="PAS-assoc_C"/>
</dbReference>
<dbReference type="SUPFAM" id="SSF55073">
    <property type="entry name" value="Nucleotide cyclase"/>
    <property type="match status" value="1"/>
</dbReference>
<name>A0A066ZRZ4_HYDMR</name>
<dbReference type="STRING" id="28885.EI16_08125"/>
<dbReference type="RefSeq" id="WP_155837687.1">
    <property type="nucleotide sequence ID" value="NZ_AP020335.1"/>
</dbReference>
<feature type="domain" description="PAC" evidence="1">
    <location>
        <begin position="215"/>
        <end position="267"/>
    </location>
</feature>
<proteinExistence type="predicted"/>
<feature type="domain" description="GGDEF" evidence="3">
    <location>
        <begin position="299"/>
        <end position="443"/>
    </location>
</feature>
<dbReference type="InterPro" id="IPR013767">
    <property type="entry name" value="PAS_fold"/>
</dbReference>
<keyword evidence="5" id="KW-1185">Reference proteome</keyword>
<dbReference type="GO" id="GO:0006355">
    <property type="term" value="P:regulation of DNA-templated transcription"/>
    <property type="evidence" value="ECO:0007669"/>
    <property type="project" value="InterPro"/>
</dbReference>
<dbReference type="InterPro" id="IPR035919">
    <property type="entry name" value="EAL_sf"/>
</dbReference>
<dbReference type="PANTHER" id="PTHR44757">
    <property type="entry name" value="DIGUANYLATE CYCLASE DGCP"/>
    <property type="match status" value="1"/>
</dbReference>
<dbReference type="SUPFAM" id="SSF141868">
    <property type="entry name" value="EAL domain-like"/>
    <property type="match status" value="1"/>
</dbReference>
<dbReference type="Pfam" id="PF00563">
    <property type="entry name" value="EAL"/>
    <property type="match status" value="1"/>
</dbReference>
<dbReference type="Pfam" id="PF00989">
    <property type="entry name" value="PAS"/>
    <property type="match status" value="1"/>
</dbReference>
<evidence type="ECO:0000313" key="5">
    <source>
        <dbReference type="Proteomes" id="UP000027341"/>
    </source>
</evidence>
<dbReference type="Gene3D" id="3.20.20.450">
    <property type="entry name" value="EAL domain"/>
    <property type="match status" value="1"/>
</dbReference>
<dbReference type="Pfam" id="PF00990">
    <property type="entry name" value="GGDEF"/>
    <property type="match status" value="1"/>
</dbReference>
<dbReference type="InterPro" id="IPR035965">
    <property type="entry name" value="PAS-like_dom_sf"/>
</dbReference>
<dbReference type="PROSITE" id="PS50883">
    <property type="entry name" value="EAL"/>
    <property type="match status" value="1"/>
</dbReference>
<dbReference type="InterPro" id="IPR029787">
    <property type="entry name" value="Nucleotide_cyclase"/>
</dbReference>
<sequence>MTIHSQSIENRLQQTLSFEDALKILNHSEKGVVLLSEKFEVVMVNQTLERYGCFHREADTNTLTSDMFRLYEEKRKGLRFPLLEWLTSCANADGDNHVSPQLWLKSPSNNSLPVTLHLGRIDFNNRLYWLLSLSDKSWERRADAQQKLMNANHTGQFITSSSGFITHPNDAFLNLTGLDASTLSSLTYIDWLKKQVSLQMPFDKVMSTLLSQHHWAGEVEIFTETDEQFKAQLSISMLVDPKNNIEHFIGLLQDLTEQEEAQATIEKLSYYDRLTGLANKSLLHDLIESAITQAEVNQSQHALLYIGLDGVKIINDTFGHRAGDDLLIQVAEKVSQKLSQLPHDTTLARLDGSNFAILYHSNNQDRQTVKEEVERFSEEMIDAIHGRYQLPQGSVHTSASIGSCIFPISEELDYAADQILSFADMAMFEAKKQGGNQAFLFDTSLIEKAQKRLELIEALNHSEMDEEFQIFFQPQVDGNGNAVSAETLIRWFHPVLGAVSPSKFIPVAEEGRQIIKIGLWVLHKAFLQIKAWNKNRPDFRIAVNISPVQFHEQSFIEIIIGLVKFTQVNPRNVTLELTEGVLIKNAKLAMQKIQHLVSLGFEISIDDFGTGYSSLSYLQKLPIHELKIDQSFIHHLRENPDDEAIVNSIIQLAQSKNLKLVAEGIETQQQVDSLISKKEDIMLQGYFFSQPIPASDFEGRYVMPSNSRAHSA</sequence>
<dbReference type="PROSITE" id="PS50887">
    <property type="entry name" value="GGDEF"/>
    <property type="match status" value="1"/>
</dbReference>
<comment type="caution">
    <text evidence="4">The sequence shown here is derived from an EMBL/GenBank/DDBJ whole genome shotgun (WGS) entry which is preliminary data.</text>
</comment>
<dbReference type="InterPro" id="IPR000014">
    <property type="entry name" value="PAS"/>
</dbReference>
<dbReference type="SMART" id="SM00267">
    <property type="entry name" value="GGDEF"/>
    <property type="match status" value="1"/>
</dbReference>
<feature type="domain" description="EAL" evidence="2">
    <location>
        <begin position="452"/>
        <end position="705"/>
    </location>
</feature>
<dbReference type="AlphaFoldDB" id="A0A066ZRZ4"/>
<dbReference type="PROSITE" id="PS50113">
    <property type="entry name" value="PAC"/>
    <property type="match status" value="1"/>
</dbReference>
<dbReference type="PANTHER" id="PTHR44757:SF2">
    <property type="entry name" value="BIOFILM ARCHITECTURE MAINTENANCE PROTEIN MBAA"/>
    <property type="match status" value="1"/>
</dbReference>
<accession>A0A066ZRZ4</accession>
<organism evidence="4 5">
    <name type="scientific">Hydrogenovibrio marinus</name>
    <dbReference type="NCBI Taxonomy" id="28885"/>
    <lineage>
        <taxon>Bacteria</taxon>
        <taxon>Pseudomonadati</taxon>
        <taxon>Pseudomonadota</taxon>
        <taxon>Gammaproteobacteria</taxon>
        <taxon>Thiotrichales</taxon>
        <taxon>Piscirickettsiaceae</taxon>
        <taxon>Hydrogenovibrio</taxon>
    </lineage>
</organism>
<gene>
    <name evidence="4" type="ORF">EI16_08125</name>
</gene>
<evidence type="ECO:0000313" key="4">
    <source>
        <dbReference type="EMBL" id="KDN96237.1"/>
    </source>
</evidence>
<dbReference type="EMBL" id="JMIU01000001">
    <property type="protein sequence ID" value="KDN96237.1"/>
    <property type="molecule type" value="Genomic_DNA"/>
</dbReference>
<evidence type="ECO:0000259" key="3">
    <source>
        <dbReference type="PROSITE" id="PS50887"/>
    </source>
</evidence>
<dbReference type="InterPro" id="IPR001633">
    <property type="entry name" value="EAL_dom"/>
</dbReference>
<dbReference type="CDD" id="cd00130">
    <property type="entry name" value="PAS"/>
    <property type="match status" value="1"/>
</dbReference>
<dbReference type="InterPro" id="IPR052155">
    <property type="entry name" value="Biofilm_reg_signaling"/>
</dbReference>
<dbReference type="SMART" id="SM00052">
    <property type="entry name" value="EAL"/>
    <property type="match status" value="1"/>
</dbReference>
<dbReference type="NCBIfam" id="TIGR00254">
    <property type="entry name" value="GGDEF"/>
    <property type="match status" value="1"/>
</dbReference>
<dbReference type="NCBIfam" id="TIGR00229">
    <property type="entry name" value="sensory_box"/>
    <property type="match status" value="1"/>
</dbReference>
<dbReference type="SUPFAM" id="SSF55785">
    <property type="entry name" value="PYP-like sensor domain (PAS domain)"/>
    <property type="match status" value="1"/>
</dbReference>
<protein>
    <submittedName>
        <fullName evidence="4">Diguanylate cyclase</fullName>
    </submittedName>
</protein>
<evidence type="ECO:0000259" key="1">
    <source>
        <dbReference type="PROSITE" id="PS50113"/>
    </source>
</evidence>